<reference evidence="6 7" key="1">
    <citation type="journal article" date="2008" name="PLoS Genet.">
        <title>Genomic islands in the pathogenic filamentous fungus Aspergillus fumigatus.</title>
        <authorList>
            <person name="Fedorova N.D."/>
            <person name="Khaldi N."/>
            <person name="Joardar V.S."/>
            <person name="Maiti R."/>
            <person name="Amedeo P."/>
            <person name="Anderson M.J."/>
            <person name="Crabtree J."/>
            <person name="Silva J.C."/>
            <person name="Badger J.H."/>
            <person name="Albarraq A."/>
            <person name="Angiuoli S."/>
            <person name="Bussey H."/>
            <person name="Bowyer P."/>
            <person name="Cotty P.J."/>
            <person name="Dyer P.S."/>
            <person name="Egan A."/>
            <person name="Galens K."/>
            <person name="Fraser-Liggett C.M."/>
            <person name="Haas B.J."/>
            <person name="Inman J.M."/>
            <person name="Kent R."/>
            <person name="Lemieux S."/>
            <person name="Malavazi I."/>
            <person name="Orvis J."/>
            <person name="Roemer T."/>
            <person name="Ronning C.M."/>
            <person name="Sundaram J.P."/>
            <person name="Sutton G."/>
            <person name="Turner G."/>
            <person name="Venter J.C."/>
            <person name="White O.R."/>
            <person name="Whitty B.R."/>
            <person name="Youngman P."/>
            <person name="Wolfe K.H."/>
            <person name="Goldman G.H."/>
            <person name="Wortman J.R."/>
            <person name="Jiang B."/>
            <person name="Denning D.W."/>
            <person name="Nierman W.C."/>
        </authorList>
    </citation>
    <scope>NUCLEOTIDE SEQUENCE [LARGE SCALE GENOMIC DNA]</scope>
    <source>
        <strain evidence="7">ATCC 1007 / CBS 513.65 / DSM 816 / NCTC 3887 / NRRL 1</strain>
    </source>
</reference>
<dbReference type="GO" id="GO:0008270">
    <property type="term" value="F:zinc ion binding"/>
    <property type="evidence" value="ECO:0007669"/>
    <property type="project" value="UniProtKB-KW"/>
</dbReference>
<dbReference type="InterPro" id="IPR000433">
    <property type="entry name" value="Znf_ZZ"/>
</dbReference>
<dbReference type="HOGENOM" id="CLU_000288_138_13_1"/>
<evidence type="ECO:0000256" key="2">
    <source>
        <dbReference type="ARBA" id="ARBA00022771"/>
    </source>
</evidence>
<keyword evidence="7" id="KW-1185">Reference proteome</keyword>
<sequence length="622" mass="71354">MRLFNCSTLKLTEFLGEDVPPYAVLSHRWQDEEVTFQDIQSGISQGKKGYEKVLACCTQAQRGGLDYVWVDTFCIDKTSSAELSESLNSMYDWYHKAQVCYAFLCDVFETSVTDEGSFKDSVWFTRGWTLQELLAPTQVEFFSAEWHSLGTKSDLKEIIGKITGIQQEVLDGRIRPQELSVSQRMSWAADRVTTRIEDIAYSLLGLFEINMPMLYGEGKRAYIRLQEEIMKQSDDQTLFAWKSSDESYRGLLAQSPADFRGCGTFVQSKHKLNRTPYSVTNMGITIELAVVQWSMDIYLAALDCEIGDSQERLAIFLAPLPDNNQYARVMCEGEDLPVFPSNLESEYRKVYVRQRIAGAQRPPERMYGFWLRQFPPVHPGPNSRFEVTAYHPWDETERKLRIPPGKRGTAGLIRYSMRQDFVVNLRVGFDRLLNPVVQFGGALWSAQRGARVRDPNSFEALMDDEWMDARRERVFIGDRNHGLNLNDSTIRILIMEEVVKGQRMWVVHIAKPEDGAWHKDCVCDGCRLTVFGARYRCKTCPGFDYCSDCIKSAETTHAGHEFDEDRPAWHAGVYCDNCGEGIYGSRYKCHDCGDYDLCCYCKPASEQIHPKHRYKEIKSPDN</sequence>
<dbReference type="Proteomes" id="UP000006701">
    <property type="component" value="Unassembled WGS sequence"/>
</dbReference>
<evidence type="ECO:0000256" key="4">
    <source>
        <dbReference type="PROSITE-ProRule" id="PRU00228"/>
    </source>
</evidence>
<dbReference type="KEGG" id="act:ACLA_071590"/>
<dbReference type="PANTHER" id="PTHR10622">
    <property type="entry name" value="HET DOMAIN-CONTAINING PROTEIN"/>
    <property type="match status" value="1"/>
</dbReference>
<dbReference type="PANTHER" id="PTHR10622:SF10">
    <property type="entry name" value="HET DOMAIN-CONTAINING PROTEIN"/>
    <property type="match status" value="1"/>
</dbReference>
<gene>
    <name evidence="6" type="ORF">ACLA_071590</name>
</gene>
<evidence type="ECO:0000259" key="5">
    <source>
        <dbReference type="PROSITE" id="PS50135"/>
    </source>
</evidence>
<dbReference type="eggNOG" id="KOG4177">
    <property type="taxonomic scope" value="Eukaryota"/>
</dbReference>
<dbReference type="VEuPathDB" id="FungiDB:ACLA_071590"/>
<dbReference type="CDD" id="cd02249">
    <property type="entry name" value="ZZ"/>
    <property type="match status" value="1"/>
</dbReference>
<dbReference type="RefSeq" id="XP_001275552.1">
    <property type="nucleotide sequence ID" value="XM_001275551.1"/>
</dbReference>
<evidence type="ECO:0000313" key="6">
    <source>
        <dbReference type="EMBL" id="EAW14126.1"/>
    </source>
</evidence>
<dbReference type="InterPro" id="IPR058525">
    <property type="entry name" value="DUF8212"/>
</dbReference>
<evidence type="ECO:0000256" key="1">
    <source>
        <dbReference type="ARBA" id="ARBA00022723"/>
    </source>
</evidence>
<accession>A1C6V5</accession>
<dbReference type="EMBL" id="DS027045">
    <property type="protein sequence ID" value="EAW14126.1"/>
    <property type="molecule type" value="Genomic_DNA"/>
</dbReference>
<dbReference type="PROSITE" id="PS50135">
    <property type="entry name" value="ZF_ZZ_2"/>
    <property type="match status" value="1"/>
</dbReference>
<keyword evidence="1" id="KW-0479">Metal-binding</keyword>
<dbReference type="SMART" id="SM00291">
    <property type="entry name" value="ZnF_ZZ"/>
    <property type="match status" value="2"/>
</dbReference>
<feature type="domain" description="ZZ-type" evidence="5">
    <location>
        <begin position="570"/>
        <end position="622"/>
    </location>
</feature>
<dbReference type="OrthoDB" id="674604at2759"/>
<keyword evidence="3" id="KW-0862">Zinc</keyword>
<dbReference type="Pfam" id="PF26640">
    <property type="entry name" value="DUF8212"/>
    <property type="match status" value="1"/>
</dbReference>
<dbReference type="Pfam" id="PF06985">
    <property type="entry name" value="HET"/>
    <property type="match status" value="1"/>
</dbReference>
<dbReference type="OMA" id="EKNQYAR"/>
<proteinExistence type="predicted"/>
<dbReference type="PROSITE" id="PS01357">
    <property type="entry name" value="ZF_ZZ_1"/>
    <property type="match status" value="1"/>
</dbReference>
<dbReference type="GeneID" id="4708068"/>
<name>A1C6V5_ASPCL</name>
<evidence type="ECO:0000313" key="7">
    <source>
        <dbReference type="Proteomes" id="UP000006701"/>
    </source>
</evidence>
<keyword evidence="2 4" id="KW-0863">Zinc-finger</keyword>
<dbReference type="InterPro" id="IPR010730">
    <property type="entry name" value="HET"/>
</dbReference>
<organism evidence="6 7">
    <name type="scientific">Aspergillus clavatus (strain ATCC 1007 / CBS 513.65 / DSM 816 / NCTC 3887 / NRRL 1 / QM 1276 / 107)</name>
    <dbReference type="NCBI Taxonomy" id="344612"/>
    <lineage>
        <taxon>Eukaryota</taxon>
        <taxon>Fungi</taxon>
        <taxon>Dikarya</taxon>
        <taxon>Ascomycota</taxon>
        <taxon>Pezizomycotina</taxon>
        <taxon>Eurotiomycetes</taxon>
        <taxon>Eurotiomycetidae</taxon>
        <taxon>Eurotiales</taxon>
        <taxon>Aspergillaceae</taxon>
        <taxon>Aspergillus</taxon>
        <taxon>Aspergillus subgen. Fumigati</taxon>
    </lineage>
</organism>
<dbReference type="AlphaFoldDB" id="A1C6V5"/>
<dbReference type="SUPFAM" id="SSF57850">
    <property type="entry name" value="RING/U-box"/>
    <property type="match status" value="2"/>
</dbReference>
<dbReference type="Gene3D" id="3.30.60.90">
    <property type="match status" value="2"/>
</dbReference>
<evidence type="ECO:0000256" key="3">
    <source>
        <dbReference type="ARBA" id="ARBA00022833"/>
    </source>
</evidence>
<dbReference type="Pfam" id="PF00569">
    <property type="entry name" value="ZZ"/>
    <property type="match status" value="2"/>
</dbReference>
<protein>
    <submittedName>
        <fullName evidence="6">HET domain protein</fullName>
    </submittedName>
</protein>
<dbReference type="InterPro" id="IPR043145">
    <property type="entry name" value="Znf_ZZ_sf"/>
</dbReference>